<keyword evidence="3 6" id="KW-0812">Transmembrane</keyword>
<evidence type="ECO:0000256" key="4">
    <source>
        <dbReference type="ARBA" id="ARBA00022989"/>
    </source>
</evidence>
<evidence type="ECO:0000256" key="6">
    <source>
        <dbReference type="SAM" id="Phobius"/>
    </source>
</evidence>
<organism evidence="7 8">
    <name type="scientific">Sneathiella litorea</name>
    <dbReference type="NCBI Taxonomy" id="2606216"/>
    <lineage>
        <taxon>Bacteria</taxon>
        <taxon>Pseudomonadati</taxon>
        <taxon>Pseudomonadota</taxon>
        <taxon>Alphaproteobacteria</taxon>
        <taxon>Sneathiellales</taxon>
        <taxon>Sneathiellaceae</taxon>
        <taxon>Sneathiella</taxon>
    </lineage>
</organism>
<feature type="transmembrane region" description="Helical" evidence="6">
    <location>
        <begin position="333"/>
        <end position="353"/>
    </location>
</feature>
<dbReference type="GO" id="GO:0022857">
    <property type="term" value="F:transmembrane transporter activity"/>
    <property type="evidence" value="ECO:0007669"/>
    <property type="project" value="InterPro"/>
</dbReference>
<dbReference type="AlphaFoldDB" id="A0A6L8W856"/>
<feature type="transmembrane region" description="Helical" evidence="6">
    <location>
        <begin position="21"/>
        <end position="43"/>
    </location>
</feature>
<feature type="transmembrane region" description="Helical" evidence="6">
    <location>
        <begin position="254"/>
        <end position="270"/>
    </location>
</feature>
<dbReference type="PANTHER" id="PTHR47089:SF1">
    <property type="entry name" value="GUANOSINE ABC TRANSPORTER PERMEASE PROTEIN NUPP"/>
    <property type="match status" value="1"/>
</dbReference>
<comment type="caution">
    <text evidence="7">The sequence shown here is derived from an EMBL/GenBank/DDBJ whole genome shotgun (WGS) entry which is preliminary data.</text>
</comment>
<keyword evidence="4 6" id="KW-1133">Transmembrane helix</keyword>
<dbReference type="PANTHER" id="PTHR47089">
    <property type="entry name" value="ABC TRANSPORTER, PERMEASE PROTEIN"/>
    <property type="match status" value="1"/>
</dbReference>
<feature type="transmembrane region" description="Helical" evidence="6">
    <location>
        <begin position="150"/>
        <end position="170"/>
    </location>
</feature>
<feature type="transmembrane region" description="Helical" evidence="6">
    <location>
        <begin position="74"/>
        <end position="94"/>
    </location>
</feature>
<keyword evidence="5 6" id="KW-0472">Membrane</keyword>
<evidence type="ECO:0000313" key="8">
    <source>
        <dbReference type="Proteomes" id="UP000476030"/>
    </source>
</evidence>
<evidence type="ECO:0000256" key="3">
    <source>
        <dbReference type="ARBA" id="ARBA00022692"/>
    </source>
</evidence>
<protein>
    <submittedName>
        <fullName evidence="7">ABC transporter permease</fullName>
    </submittedName>
</protein>
<reference evidence="7 8" key="1">
    <citation type="submission" date="2019-12" db="EMBL/GenBank/DDBJ databases">
        <title>Snethiella sp. nov. sp. isolated from sea sand.</title>
        <authorList>
            <person name="Kim J."/>
            <person name="Jeong S.E."/>
            <person name="Jung H.S."/>
            <person name="Jeon C.O."/>
        </authorList>
    </citation>
    <scope>NUCLEOTIDE SEQUENCE [LARGE SCALE GENOMIC DNA]</scope>
    <source>
        <strain evidence="7 8">DP05</strain>
    </source>
</reference>
<keyword evidence="2" id="KW-1003">Cell membrane</keyword>
<dbReference type="InterPro" id="IPR001851">
    <property type="entry name" value="ABC_transp_permease"/>
</dbReference>
<gene>
    <name evidence="7" type="ORF">GQE98_11595</name>
</gene>
<feature type="transmembrane region" description="Helical" evidence="6">
    <location>
        <begin position="114"/>
        <end position="138"/>
    </location>
</feature>
<dbReference type="GO" id="GO:0005886">
    <property type="term" value="C:plasma membrane"/>
    <property type="evidence" value="ECO:0007669"/>
    <property type="project" value="UniProtKB-SubCell"/>
</dbReference>
<evidence type="ECO:0000256" key="2">
    <source>
        <dbReference type="ARBA" id="ARBA00022475"/>
    </source>
</evidence>
<accession>A0A6L8W856</accession>
<sequence length="373" mass="40349">MAGEQVKFGAPLKIPGWVNYALIPFINLVAALLISGIVILIIGDNPIEALHVLLYGAFGYPEAVGYTLYYTTNFIFTGLAVAIAFHCGLFNIGAEGQAALGGLGVGLICLNFDGLPLWIILPLAMLAAASFGAAWAYIPAYLQAKRGSHIVITTIMFNFIAASLMTYLLVEVLIDPNGQSPESRPIAETTWLPYFHDILSMPQTPLNLSFLYALILSAGFYFLIWHTRWGYEIRVVGQNETAARYAGISSSKNIILAMMISGALAGFVGINEIQGVHHRLILDFTGGYGFAGIAVALMGRNHPIGIFVAALLFGALYQGGSELAFEMKSVNKEIVIVIQGLIILFSGALEHMFRPKIEAAYRRLARARTVEAG</sequence>
<feature type="transmembrane region" description="Helical" evidence="6">
    <location>
        <begin position="276"/>
        <end position="297"/>
    </location>
</feature>
<evidence type="ECO:0000313" key="7">
    <source>
        <dbReference type="EMBL" id="MZR31275.1"/>
    </source>
</evidence>
<dbReference type="Pfam" id="PF02653">
    <property type="entry name" value="BPD_transp_2"/>
    <property type="match status" value="1"/>
</dbReference>
<dbReference type="Proteomes" id="UP000476030">
    <property type="component" value="Unassembled WGS sequence"/>
</dbReference>
<proteinExistence type="predicted"/>
<dbReference type="EMBL" id="WTUW01000002">
    <property type="protein sequence ID" value="MZR31275.1"/>
    <property type="molecule type" value="Genomic_DNA"/>
</dbReference>
<evidence type="ECO:0000256" key="1">
    <source>
        <dbReference type="ARBA" id="ARBA00004651"/>
    </source>
</evidence>
<feature type="transmembrane region" description="Helical" evidence="6">
    <location>
        <begin position="206"/>
        <end position="224"/>
    </location>
</feature>
<dbReference type="CDD" id="cd06580">
    <property type="entry name" value="TM_PBP1_transp_TpRbsC_like"/>
    <property type="match status" value="1"/>
</dbReference>
<keyword evidence="8" id="KW-1185">Reference proteome</keyword>
<name>A0A6L8W856_9PROT</name>
<evidence type="ECO:0000256" key="5">
    <source>
        <dbReference type="ARBA" id="ARBA00023136"/>
    </source>
</evidence>
<comment type="subcellular location">
    <subcellularLocation>
        <location evidence="1">Cell membrane</location>
        <topology evidence="1">Multi-pass membrane protein</topology>
    </subcellularLocation>
</comment>
<feature type="transmembrane region" description="Helical" evidence="6">
    <location>
        <begin position="304"/>
        <end position="321"/>
    </location>
</feature>
<dbReference type="RefSeq" id="WP_161315793.1">
    <property type="nucleotide sequence ID" value="NZ_WTUW01000002.1"/>
</dbReference>